<keyword evidence="1" id="KW-0472">Membrane</keyword>
<keyword evidence="3" id="KW-1185">Reference proteome</keyword>
<reference evidence="2 3" key="1">
    <citation type="journal article" date="2013" name="BMC Genomics">
        <title>Genome sequencing and comparative genomics of honey bee microsporidia, Nosema apis reveal novel insights into host-parasite interactions.</title>
        <authorList>
            <person name="Chen Yp."/>
            <person name="Pettis J.S."/>
            <person name="Zhao Y."/>
            <person name="Liu X."/>
            <person name="Tallon L.J."/>
            <person name="Sadzewicz L.D."/>
            <person name="Li R."/>
            <person name="Zheng H."/>
            <person name="Huang S."/>
            <person name="Zhang X."/>
            <person name="Hamilton M.C."/>
            <person name="Pernal S.F."/>
            <person name="Melathopoulos A.P."/>
            <person name="Yan X."/>
            <person name="Evans J.D."/>
        </authorList>
    </citation>
    <scope>NUCLEOTIDE SEQUENCE [LARGE SCALE GENOMIC DNA]</scope>
    <source>
        <strain evidence="2 3">BRL 01</strain>
    </source>
</reference>
<feature type="transmembrane region" description="Helical" evidence="1">
    <location>
        <begin position="12"/>
        <end position="34"/>
    </location>
</feature>
<accession>T0L238</accession>
<evidence type="ECO:0000256" key="1">
    <source>
        <dbReference type="SAM" id="Phobius"/>
    </source>
</evidence>
<name>T0L238_9MICR</name>
<evidence type="ECO:0000313" key="3">
    <source>
        <dbReference type="Proteomes" id="UP000053780"/>
    </source>
</evidence>
<dbReference type="EMBL" id="KE647121">
    <property type="protein sequence ID" value="EQB61577.1"/>
    <property type="molecule type" value="Genomic_DNA"/>
</dbReference>
<proteinExistence type="predicted"/>
<protein>
    <submittedName>
        <fullName evidence="2">Uncharacterized protein</fullName>
    </submittedName>
</protein>
<gene>
    <name evidence="2" type="ORF">NAPIS_ORF00855</name>
</gene>
<sequence length="331" mass="39263">MINNITYKNLLLTIISTFLTGSLGFYLLFTYKIWPFNNFKTKNLEINLLNDFVEKSTNYYIEHKVETDKSYVELQCYSIMFILKSLTGDKSKGLYEYLNELKIKDLDGFKNFVIYLKNRLTLENDKDNILKILHYFIDEKDKINGEEKNKDNTLKVSEYEQDNENSNDNLGFVDNVKDGEFIYDIKKNMKIKMFIMKILNADKDNEFLEEVNKKEKNSSSILETIFVKFLNRQFYCESINDELSKLIPGYIEREGNPFLVVEDLMDDNISLINSKEKENFTLIRKDNIVQKKDLNIENNESNIIKKNDEVENVKVEKQKELNYKKNIHLMM</sequence>
<keyword evidence="1" id="KW-0812">Transmembrane</keyword>
<dbReference type="VEuPathDB" id="MicrosporidiaDB:NAPIS_ORF00855"/>
<dbReference type="HOGENOM" id="CLU_048310_0_0_1"/>
<dbReference type="Proteomes" id="UP000053780">
    <property type="component" value="Unassembled WGS sequence"/>
</dbReference>
<keyword evidence="1" id="KW-1133">Transmembrane helix</keyword>
<dbReference type="AlphaFoldDB" id="T0L238"/>
<organism evidence="2 3">
    <name type="scientific">Vairimorpha apis BRL 01</name>
    <dbReference type="NCBI Taxonomy" id="1037528"/>
    <lineage>
        <taxon>Eukaryota</taxon>
        <taxon>Fungi</taxon>
        <taxon>Fungi incertae sedis</taxon>
        <taxon>Microsporidia</taxon>
        <taxon>Nosematidae</taxon>
        <taxon>Vairimorpha</taxon>
    </lineage>
</organism>
<evidence type="ECO:0000313" key="2">
    <source>
        <dbReference type="EMBL" id="EQB61577.1"/>
    </source>
</evidence>